<name>A0A1I1GMY9_9CLOT</name>
<dbReference type="InterPro" id="IPR036922">
    <property type="entry name" value="Rieske_2Fe-2S_sf"/>
</dbReference>
<reference evidence="7 8" key="1">
    <citation type="submission" date="2016-10" db="EMBL/GenBank/DDBJ databases">
        <authorList>
            <person name="de Groot N.N."/>
        </authorList>
    </citation>
    <scope>NUCLEOTIDE SEQUENCE [LARGE SCALE GENOMIC DNA]</scope>
    <source>
        <strain evidence="7 8">DSM 12992</strain>
    </source>
</reference>
<dbReference type="PRINTS" id="PR00162">
    <property type="entry name" value="RIESKE"/>
</dbReference>
<sequence length="520" mass="58263">MNKLNNNNPNISEYLKSYWITSTPETNYPSLDEDIEVDVAIIGGGIVGITAGYLLKKEGTKIAIIEASRIIQGATGFTTAKITSQHHLIYDKIITSMGIDFAKQYADANESSIGFIENIANELNIDCDFQRLPAYMYTRKQEYIKDIEKETEAALKIGIKAKCIDKLPIDLNIESALVFENQAQFHPRKYLLPIAEKIPGDGSHIFENTEAVEIEKGNLVTIITNKGKKVIASKVIIASHFPCYDGKGLYLTRLRPQRSYVIATSIKEKFPNGMFINAEDPGRSLRAQYDGKNQLVLVGGEGHKTAHGDSFKEHYDNLEEFSQSIFNVKDVLYRWSTQDYITLDNVPYIGNLTALEENIYVATGFGEWGMTNGTAAARLLTDKILGKINPWEEVFNPSRPFSVTAYKKLFTENLDVAKELIISKIKSGENEINIKCGEGKIVKLDGDKYGAYKDDEGKLHIVDITCTHVGCELKWNDAEKSWDCACHGSRFTYDGEILEGPATHKLNHYKEGKNKIDLNL</sequence>
<dbReference type="GO" id="GO:0016705">
    <property type="term" value="F:oxidoreductase activity, acting on paired donors, with incorporation or reduction of molecular oxygen"/>
    <property type="evidence" value="ECO:0007669"/>
    <property type="project" value="UniProtKB-ARBA"/>
</dbReference>
<keyword evidence="1" id="KW-0001">2Fe-2S</keyword>
<proteinExistence type="predicted"/>
<dbReference type="GO" id="GO:0016020">
    <property type="term" value="C:membrane"/>
    <property type="evidence" value="ECO:0007669"/>
    <property type="project" value="InterPro"/>
</dbReference>
<dbReference type="SUPFAM" id="SSF51905">
    <property type="entry name" value="FAD/NAD(P)-binding domain"/>
    <property type="match status" value="1"/>
</dbReference>
<dbReference type="Gene3D" id="2.102.10.10">
    <property type="entry name" value="Rieske [2Fe-2S] iron-sulphur domain"/>
    <property type="match status" value="1"/>
</dbReference>
<evidence type="ECO:0000256" key="3">
    <source>
        <dbReference type="ARBA" id="ARBA00023004"/>
    </source>
</evidence>
<dbReference type="Pfam" id="PF01266">
    <property type="entry name" value="DAO"/>
    <property type="match status" value="1"/>
</dbReference>
<dbReference type="CDD" id="cd03477">
    <property type="entry name" value="Rieske_YhfW_C"/>
    <property type="match status" value="1"/>
</dbReference>
<gene>
    <name evidence="7" type="ORF">SAMN05421842_1015</name>
</gene>
<dbReference type="Proteomes" id="UP000199263">
    <property type="component" value="Unassembled WGS sequence"/>
</dbReference>
<dbReference type="GO" id="GO:0051537">
    <property type="term" value="F:2 iron, 2 sulfur cluster binding"/>
    <property type="evidence" value="ECO:0007669"/>
    <property type="project" value="UniProtKB-KW"/>
</dbReference>
<feature type="domain" description="Rieske" evidence="6">
    <location>
        <begin position="426"/>
        <end position="510"/>
    </location>
</feature>
<accession>A0A1I1GMY9</accession>
<keyword evidence="3" id="KW-0408">Iron</keyword>
<evidence type="ECO:0000259" key="6">
    <source>
        <dbReference type="PROSITE" id="PS51296"/>
    </source>
</evidence>
<dbReference type="SUPFAM" id="SSF50022">
    <property type="entry name" value="ISP domain"/>
    <property type="match status" value="1"/>
</dbReference>
<dbReference type="InterPro" id="IPR036188">
    <property type="entry name" value="FAD/NAD-bd_sf"/>
</dbReference>
<evidence type="ECO:0000256" key="5">
    <source>
        <dbReference type="ARBA" id="ARBA00023157"/>
    </source>
</evidence>
<keyword evidence="8" id="KW-1185">Reference proteome</keyword>
<evidence type="ECO:0000256" key="4">
    <source>
        <dbReference type="ARBA" id="ARBA00023014"/>
    </source>
</evidence>
<dbReference type="GO" id="GO:0004497">
    <property type="term" value="F:monooxygenase activity"/>
    <property type="evidence" value="ECO:0007669"/>
    <property type="project" value="UniProtKB-ARBA"/>
</dbReference>
<dbReference type="Pfam" id="PF00355">
    <property type="entry name" value="Rieske"/>
    <property type="match status" value="1"/>
</dbReference>
<dbReference type="FunFam" id="2.102.10.10:FF:000014">
    <property type="entry name" value="Oxidoreductase, FAD dependent"/>
    <property type="match status" value="1"/>
</dbReference>
<dbReference type="InterPro" id="IPR017941">
    <property type="entry name" value="Rieske_2Fe-2S"/>
</dbReference>
<dbReference type="GO" id="GO:0046872">
    <property type="term" value="F:metal ion binding"/>
    <property type="evidence" value="ECO:0007669"/>
    <property type="project" value="UniProtKB-KW"/>
</dbReference>
<dbReference type="InterPro" id="IPR005805">
    <property type="entry name" value="Rieske_Fe-S_prot_C"/>
</dbReference>
<dbReference type="Gene3D" id="3.30.9.10">
    <property type="entry name" value="D-Amino Acid Oxidase, subunit A, domain 2"/>
    <property type="match status" value="1"/>
</dbReference>
<dbReference type="InterPro" id="IPR006076">
    <property type="entry name" value="FAD-dep_OxRdtase"/>
</dbReference>
<dbReference type="AlphaFoldDB" id="A0A1I1GMY9"/>
<dbReference type="RefSeq" id="WP_090087250.1">
    <property type="nucleotide sequence ID" value="NZ_FOMG01000001.1"/>
</dbReference>
<protein>
    <submittedName>
        <fullName evidence="7">Glycine/D-amino acid oxidase</fullName>
    </submittedName>
</protein>
<dbReference type="PANTHER" id="PTHR13847:SF274">
    <property type="entry name" value="RIESKE 2FE-2S IRON-SULFUR PROTEIN YHFW-RELATED"/>
    <property type="match status" value="1"/>
</dbReference>
<evidence type="ECO:0000313" key="8">
    <source>
        <dbReference type="Proteomes" id="UP000199263"/>
    </source>
</evidence>
<dbReference type="OrthoDB" id="9767869at2"/>
<dbReference type="Gene3D" id="3.50.50.60">
    <property type="entry name" value="FAD/NAD(P)-binding domain"/>
    <property type="match status" value="1"/>
</dbReference>
<dbReference type="InterPro" id="IPR038010">
    <property type="entry name" value="YhfW_C"/>
</dbReference>
<dbReference type="PANTHER" id="PTHR13847">
    <property type="entry name" value="SARCOSINE DEHYDROGENASE-RELATED"/>
    <property type="match status" value="1"/>
</dbReference>
<keyword evidence="4" id="KW-0411">Iron-sulfur</keyword>
<evidence type="ECO:0000313" key="7">
    <source>
        <dbReference type="EMBL" id="SFC13129.1"/>
    </source>
</evidence>
<evidence type="ECO:0000256" key="1">
    <source>
        <dbReference type="ARBA" id="ARBA00022714"/>
    </source>
</evidence>
<keyword evidence="2" id="KW-0479">Metal-binding</keyword>
<dbReference type="STRING" id="119641.SAMN05421842_1015"/>
<organism evidence="7 8">
    <name type="scientific">Clostridium uliginosum</name>
    <dbReference type="NCBI Taxonomy" id="119641"/>
    <lineage>
        <taxon>Bacteria</taxon>
        <taxon>Bacillati</taxon>
        <taxon>Bacillota</taxon>
        <taxon>Clostridia</taxon>
        <taxon>Eubacteriales</taxon>
        <taxon>Clostridiaceae</taxon>
        <taxon>Clostridium</taxon>
    </lineage>
</organism>
<dbReference type="GO" id="GO:0005737">
    <property type="term" value="C:cytoplasm"/>
    <property type="evidence" value="ECO:0007669"/>
    <property type="project" value="TreeGrafter"/>
</dbReference>
<dbReference type="PROSITE" id="PS51296">
    <property type="entry name" value="RIESKE"/>
    <property type="match status" value="1"/>
</dbReference>
<evidence type="ECO:0000256" key="2">
    <source>
        <dbReference type="ARBA" id="ARBA00022723"/>
    </source>
</evidence>
<dbReference type="EMBL" id="FOMG01000001">
    <property type="protein sequence ID" value="SFC13129.1"/>
    <property type="molecule type" value="Genomic_DNA"/>
</dbReference>
<keyword evidence="5" id="KW-1015">Disulfide bond</keyword>